<evidence type="ECO:0000313" key="2">
    <source>
        <dbReference type="Proteomes" id="UP000292082"/>
    </source>
</evidence>
<name>A0A4Q9NMT4_9APHY</name>
<accession>A0A4Q9NMT4</accession>
<sequence length="93" mass="10078">MPASALSLQCSFMLVPSTTPSVFIDISTNRLLYFSCTHLTSSASHRLSCASPLSIPGVDRSCPVLIETICGEGSECRRARQKASPSHIPRSFY</sequence>
<dbReference type="AlphaFoldDB" id="A0A4Q9NMT4"/>
<evidence type="ECO:0000313" key="1">
    <source>
        <dbReference type="EMBL" id="TBU59638.1"/>
    </source>
</evidence>
<dbReference type="Proteomes" id="UP000292082">
    <property type="component" value="Unassembled WGS sequence"/>
</dbReference>
<organism evidence="1 2">
    <name type="scientific">Dichomitus squalens</name>
    <dbReference type="NCBI Taxonomy" id="114155"/>
    <lineage>
        <taxon>Eukaryota</taxon>
        <taxon>Fungi</taxon>
        <taxon>Dikarya</taxon>
        <taxon>Basidiomycota</taxon>
        <taxon>Agaricomycotina</taxon>
        <taxon>Agaricomycetes</taxon>
        <taxon>Polyporales</taxon>
        <taxon>Polyporaceae</taxon>
        <taxon>Dichomitus</taxon>
    </lineage>
</organism>
<proteinExistence type="predicted"/>
<dbReference type="EMBL" id="ML145112">
    <property type="protein sequence ID" value="TBU59638.1"/>
    <property type="molecule type" value="Genomic_DNA"/>
</dbReference>
<gene>
    <name evidence="1" type="ORF">BD310DRAFT_386145</name>
</gene>
<keyword evidence="2" id="KW-1185">Reference proteome</keyword>
<protein>
    <submittedName>
        <fullName evidence="1">Uncharacterized protein</fullName>
    </submittedName>
</protein>
<reference evidence="1 2" key="1">
    <citation type="submission" date="2019-01" db="EMBL/GenBank/DDBJ databases">
        <title>Draft genome sequences of three monokaryotic isolates of the white-rot basidiomycete fungus Dichomitus squalens.</title>
        <authorList>
            <consortium name="DOE Joint Genome Institute"/>
            <person name="Lopez S.C."/>
            <person name="Andreopoulos B."/>
            <person name="Pangilinan J."/>
            <person name="Lipzen A."/>
            <person name="Riley R."/>
            <person name="Ahrendt S."/>
            <person name="Ng V."/>
            <person name="Barry K."/>
            <person name="Daum C."/>
            <person name="Grigoriev I.V."/>
            <person name="Hilden K.S."/>
            <person name="Makela M.R."/>
            <person name="de Vries R.P."/>
        </authorList>
    </citation>
    <scope>NUCLEOTIDE SEQUENCE [LARGE SCALE GENOMIC DNA]</scope>
    <source>
        <strain evidence="1 2">CBS 464.89</strain>
    </source>
</reference>